<keyword evidence="5" id="KW-0812">Transmembrane</keyword>
<dbReference type="EMBL" id="SDKC01000001">
    <property type="protein sequence ID" value="RXS76515.1"/>
    <property type="molecule type" value="Genomic_DNA"/>
</dbReference>
<feature type="domain" description="HAMP" evidence="6">
    <location>
        <begin position="340"/>
        <end position="371"/>
    </location>
</feature>
<dbReference type="AlphaFoldDB" id="A0A4V1NS99"/>
<evidence type="ECO:0000256" key="2">
    <source>
        <dbReference type="ARBA" id="ARBA00022553"/>
    </source>
</evidence>
<accession>A0A4V1NS99</accession>
<keyword evidence="3" id="KW-0808">Transferase</keyword>
<evidence type="ECO:0000256" key="3">
    <source>
        <dbReference type="ARBA" id="ARBA00022679"/>
    </source>
</evidence>
<dbReference type="SUPFAM" id="SSF55874">
    <property type="entry name" value="ATPase domain of HSP90 chaperone/DNA topoisomerase II/histidine kinase"/>
    <property type="match status" value="1"/>
</dbReference>
<proteinExistence type="predicted"/>
<keyword evidence="2" id="KW-0597">Phosphoprotein</keyword>
<sequence length="601" mass="68556">MNIFQNRSMVHKICLISIFCLTIPSLLFSFYLYKRQSNEFYRQLLKEQNLSIEQTANSVNSVLYSINELSHDLAYSDPLFTFVSRQYRVGLEKYPIWAKKQLNEVISSIKYSLKFQNLGISAANIFTTQTSEQEGDYFWSFHRLADLPFFQEFAVSEQFSALYYLNPKDTKAFHEVCGYTSASADKDIILIIQKILNSSSDFCMGYLIFECSPAKIFPSTFSSQNGNYFAWFETSHRSYGNISISDTDKLPEHSPDTSAFSITVDHQQYIGCSLKNFDITVFSTQPLLTDAYKLPAFSLSLILAVSALIQLTVLTIFIRKSFDQLHKDLTLMDRIIVDGFHEKIPEVRTDEIGMIAHRYNILLDKINALIQETVQKETAQSHAQLKALQYQINPHFIYNTLSVFSGYASQNGQDTLAESIASFGQILRYNIKNDSLYASIDSELHCAYSLINVYNIRYFNQIQLTVDVPPALKQFRIIKFLLQPLLENSILHGLDQPGTSLDIFLSICLTDDFLNIELSDNGKGMSPERLAEVLNYMQHPSEELPASSKGSFIGLQNIYRRLKLFYGQSAQLYIESEEQCGTMITLHFPAIFSETAGNLQS</sequence>
<keyword evidence="4" id="KW-0418">Kinase</keyword>
<dbReference type="PROSITE" id="PS50885">
    <property type="entry name" value="HAMP"/>
    <property type="match status" value="1"/>
</dbReference>
<evidence type="ECO:0000256" key="1">
    <source>
        <dbReference type="ARBA" id="ARBA00004370"/>
    </source>
</evidence>
<protein>
    <recommendedName>
        <fullName evidence="6">HAMP domain-containing protein</fullName>
    </recommendedName>
</protein>
<evidence type="ECO:0000256" key="4">
    <source>
        <dbReference type="ARBA" id="ARBA00022777"/>
    </source>
</evidence>
<keyword evidence="5" id="KW-1133">Transmembrane helix</keyword>
<gene>
    <name evidence="7" type="ORF">ETP43_15755</name>
</gene>
<dbReference type="PANTHER" id="PTHR34220">
    <property type="entry name" value="SENSOR HISTIDINE KINASE YPDA"/>
    <property type="match status" value="1"/>
</dbReference>
<keyword evidence="8" id="KW-1185">Reference proteome</keyword>
<dbReference type="PANTHER" id="PTHR34220:SF7">
    <property type="entry name" value="SENSOR HISTIDINE KINASE YPDA"/>
    <property type="match status" value="1"/>
</dbReference>
<dbReference type="InterPro" id="IPR050640">
    <property type="entry name" value="Bact_2-comp_sensor_kinase"/>
</dbReference>
<dbReference type="Pfam" id="PF06580">
    <property type="entry name" value="His_kinase"/>
    <property type="match status" value="1"/>
</dbReference>
<dbReference type="GO" id="GO:0000155">
    <property type="term" value="F:phosphorelay sensor kinase activity"/>
    <property type="evidence" value="ECO:0007669"/>
    <property type="project" value="InterPro"/>
</dbReference>
<keyword evidence="5" id="KW-0472">Membrane</keyword>
<dbReference type="InterPro" id="IPR010559">
    <property type="entry name" value="Sig_transdc_His_kin_internal"/>
</dbReference>
<comment type="caution">
    <text evidence="7">The sequence shown here is derived from an EMBL/GenBank/DDBJ whole genome shotgun (WGS) entry which is preliminary data.</text>
</comment>
<evidence type="ECO:0000259" key="6">
    <source>
        <dbReference type="PROSITE" id="PS50885"/>
    </source>
</evidence>
<dbReference type="RefSeq" id="WP_129259244.1">
    <property type="nucleotide sequence ID" value="NZ_SDKC01000001.1"/>
</dbReference>
<feature type="transmembrane region" description="Helical" evidence="5">
    <location>
        <begin position="296"/>
        <end position="318"/>
    </location>
</feature>
<evidence type="ECO:0000313" key="7">
    <source>
        <dbReference type="EMBL" id="RXS76515.1"/>
    </source>
</evidence>
<organism evidence="7 8">
    <name type="scientific">Blautia faecicola</name>
    <dbReference type="NCBI Taxonomy" id="2509240"/>
    <lineage>
        <taxon>Bacteria</taxon>
        <taxon>Bacillati</taxon>
        <taxon>Bacillota</taxon>
        <taxon>Clostridia</taxon>
        <taxon>Lachnospirales</taxon>
        <taxon>Lachnospiraceae</taxon>
        <taxon>Blautia</taxon>
    </lineage>
</organism>
<reference evidence="7 8" key="1">
    <citation type="submission" date="2019-01" db="EMBL/GenBank/DDBJ databases">
        <title>Blautia sp. nov. KGMB01111 isolated human feces.</title>
        <authorList>
            <person name="Park J.-E."/>
            <person name="Kim J.-S."/>
            <person name="Park S.-H."/>
        </authorList>
    </citation>
    <scope>NUCLEOTIDE SEQUENCE [LARGE SCALE GENOMIC DNA]</scope>
    <source>
        <strain evidence="7 8">KGMB01111</strain>
    </source>
</reference>
<dbReference type="Pfam" id="PF02518">
    <property type="entry name" value="HATPase_c"/>
    <property type="match status" value="1"/>
</dbReference>
<dbReference type="InterPro" id="IPR036890">
    <property type="entry name" value="HATPase_C_sf"/>
</dbReference>
<evidence type="ECO:0000313" key="8">
    <source>
        <dbReference type="Proteomes" id="UP000290106"/>
    </source>
</evidence>
<name>A0A4V1NS99_9FIRM</name>
<dbReference type="InterPro" id="IPR003594">
    <property type="entry name" value="HATPase_dom"/>
</dbReference>
<comment type="subcellular location">
    <subcellularLocation>
        <location evidence="1">Membrane</location>
    </subcellularLocation>
</comment>
<dbReference type="OrthoDB" id="138378at2"/>
<dbReference type="InterPro" id="IPR003660">
    <property type="entry name" value="HAMP_dom"/>
</dbReference>
<feature type="transmembrane region" description="Helical" evidence="5">
    <location>
        <begin position="12"/>
        <end position="33"/>
    </location>
</feature>
<dbReference type="Proteomes" id="UP000290106">
    <property type="component" value="Unassembled WGS sequence"/>
</dbReference>
<dbReference type="GO" id="GO:0016020">
    <property type="term" value="C:membrane"/>
    <property type="evidence" value="ECO:0007669"/>
    <property type="project" value="UniProtKB-SubCell"/>
</dbReference>
<dbReference type="Gene3D" id="3.30.565.10">
    <property type="entry name" value="Histidine kinase-like ATPase, C-terminal domain"/>
    <property type="match status" value="1"/>
</dbReference>
<evidence type="ECO:0000256" key="5">
    <source>
        <dbReference type="SAM" id="Phobius"/>
    </source>
</evidence>